<dbReference type="EMBL" id="AAXF02000050">
    <property type="protein sequence ID" value="EDO11148.1"/>
    <property type="molecule type" value="Genomic_DNA"/>
</dbReference>
<accession>A0AAN3D901</accession>
<evidence type="ECO:0000313" key="2">
    <source>
        <dbReference type="Proteomes" id="UP000005475"/>
    </source>
</evidence>
<organism evidence="1 2">
    <name type="scientific">Bacteroides ovatus (strain ATCC 8483 / DSM 1896 / JCM 5824 / BCRC 10623 / CCUG 4943 / NCTC 11153)</name>
    <dbReference type="NCBI Taxonomy" id="411476"/>
    <lineage>
        <taxon>Bacteria</taxon>
        <taxon>Pseudomonadati</taxon>
        <taxon>Bacteroidota</taxon>
        <taxon>Bacteroidia</taxon>
        <taxon>Bacteroidales</taxon>
        <taxon>Bacteroidaceae</taxon>
        <taxon>Bacteroides</taxon>
    </lineage>
</organism>
<name>A0AAN3D901_BACO1</name>
<gene>
    <name evidence="1" type="ORF">BACOVA_03050</name>
</gene>
<proteinExistence type="predicted"/>
<comment type="caution">
    <text evidence="1">The sequence shown here is derived from an EMBL/GenBank/DDBJ whole genome shotgun (WGS) entry which is preliminary data.</text>
</comment>
<sequence length="38" mass="4403">MIAGMKNASVSGTYIFKYRMILSVCAFWGDSDFIRLYF</sequence>
<dbReference type="AlphaFoldDB" id="A0AAN3D901"/>
<evidence type="ECO:0000313" key="1">
    <source>
        <dbReference type="EMBL" id="EDO11148.1"/>
    </source>
</evidence>
<reference evidence="2" key="2">
    <citation type="submission" date="2007-04" db="EMBL/GenBank/DDBJ databases">
        <title>Draft genome sequence of Bacteroides ovatus (ATCC 8483).</title>
        <authorList>
            <person name="Sudarsanam P."/>
            <person name="Ley R."/>
            <person name="Guruge J."/>
            <person name="Turnbaugh P.J."/>
            <person name="Mahowald M."/>
            <person name="Liep D."/>
            <person name="Gordon J."/>
        </authorList>
    </citation>
    <scope>NUCLEOTIDE SEQUENCE [LARGE SCALE GENOMIC DNA]</scope>
    <source>
        <strain evidence="2">ATCC 8483 / DSM 1896 / JCM 5824 / BCRC 10623 / CCUG 4943 / NCTC 11153</strain>
    </source>
</reference>
<reference evidence="1 2" key="1">
    <citation type="submission" date="2007-03" db="EMBL/GenBank/DDBJ databases">
        <authorList>
            <person name="Fulton L."/>
            <person name="Clifton S."/>
            <person name="Fulton B."/>
            <person name="Xu J."/>
            <person name="Minx P."/>
            <person name="Pepin K.H."/>
            <person name="Johnson M."/>
            <person name="Thiruvilangam P."/>
            <person name="Bhonagiri V."/>
            <person name="Nash W.E."/>
            <person name="Mardis E.R."/>
            <person name="Wilson R.K."/>
        </authorList>
    </citation>
    <scope>NUCLEOTIDE SEQUENCE [LARGE SCALE GENOMIC DNA]</scope>
    <source>
        <strain evidence="2">ATCC 8483 / DSM 1896 / JCM 5824 / BCRC 10623 / CCUG 4943 / NCTC 11153</strain>
    </source>
</reference>
<dbReference type="Proteomes" id="UP000005475">
    <property type="component" value="Unassembled WGS sequence"/>
</dbReference>
<protein>
    <submittedName>
        <fullName evidence="1">Uncharacterized protein</fullName>
    </submittedName>
</protein>